<dbReference type="AlphaFoldDB" id="A0A9W6DUR7"/>
<reference evidence="3" key="1">
    <citation type="submission" date="2022-07" db="EMBL/GenBank/DDBJ databases">
        <title>Taxonomy of Aspergillus series Nigri: significant species reduction supported by multi-species coalescent approaches.</title>
        <authorList>
            <person name="Bian C."/>
            <person name="Kusuya Y."/>
            <person name="Sklenar F."/>
            <person name="D'hooge E."/>
            <person name="Yaguchi T."/>
            <person name="Takahashi H."/>
            <person name="Hubka V."/>
        </authorList>
    </citation>
    <scope>NUCLEOTIDE SEQUENCE</scope>
    <source>
        <strain evidence="3">CBS 733.88</strain>
    </source>
</reference>
<proteinExistence type="predicted"/>
<evidence type="ECO:0000259" key="2">
    <source>
        <dbReference type="Pfam" id="PF08530"/>
    </source>
</evidence>
<evidence type="ECO:0000313" key="4">
    <source>
        <dbReference type="Proteomes" id="UP001143548"/>
    </source>
</evidence>
<comment type="caution">
    <text evidence="3">The sequence shown here is derived from an EMBL/GenBank/DDBJ whole genome shotgun (WGS) entry which is preliminary data.</text>
</comment>
<evidence type="ECO:0000313" key="3">
    <source>
        <dbReference type="EMBL" id="GKZ28176.1"/>
    </source>
</evidence>
<feature type="region of interest" description="Disordered" evidence="1">
    <location>
        <begin position="79"/>
        <end position="101"/>
    </location>
</feature>
<feature type="non-terminal residue" evidence="3">
    <location>
        <position position="101"/>
    </location>
</feature>
<protein>
    <recommendedName>
        <fullName evidence="2">Xaa-Pro dipeptidyl-peptidase C-terminal domain-containing protein</fullName>
    </recommendedName>
</protein>
<dbReference type="GO" id="GO:0008239">
    <property type="term" value="F:dipeptidyl-peptidase activity"/>
    <property type="evidence" value="ECO:0007669"/>
    <property type="project" value="InterPro"/>
</dbReference>
<dbReference type="Pfam" id="PF08530">
    <property type="entry name" value="PepX_C"/>
    <property type="match status" value="1"/>
</dbReference>
<dbReference type="EMBL" id="BROQ01001078">
    <property type="protein sequence ID" value="GKZ28176.1"/>
    <property type="molecule type" value="Genomic_DNA"/>
</dbReference>
<feature type="non-terminal residue" evidence="3">
    <location>
        <position position="1"/>
    </location>
</feature>
<evidence type="ECO:0000256" key="1">
    <source>
        <dbReference type="SAM" id="MobiDB-lite"/>
    </source>
</evidence>
<organism evidence="3 4">
    <name type="scientific">Aspergillus brasiliensis</name>
    <dbReference type="NCBI Taxonomy" id="319629"/>
    <lineage>
        <taxon>Eukaryota</taxon>
        <taxon>Fungi</taxon>
        <taxon>Dikarya</taxon>
        <taxon>Ascomycota</taxon>
        <taxon>Pezizomycotina</taxon>
        <taxon>Eurotiomycetes</taxon>
        <taxon>Eurotiomycetidae</taxon>
        <taxon>Eurotiales</taxon>
        <taxon>Aspergillaceae</taxon>
        <taxon>Aspergillus</taxon>
        <taxon>Aspergillus subgen. Circumdati</taxon>
    </lineage>
</organism>
<accession>A0A9W6DUR7</accession>
<dbReference type="SUPFAM" id="SSF49785">
    <property type="entry name" value="Galactose-binding domain-like"/>
    <property type="match status" value="1"/>
</dbReference>
<dbReference type="Proteomes" id="UP001143548">
    <property type="component" value="Unassembled WGS sequence"/>
</dbReference>
<gene>
    <name evidence="3" type="ORF">AbraCBS73388_000774</name>
</gene>
<dbReference type="Gene3D" id="2.60.120.260">
    <property type="entry name" value="Galactose-binding domain-like"/>
    <property type="match status" value="1"/>
</dbReference>
<sequence>DFVLTFNEYTEIAGYAKVRLWMSCKEKDDMDVVVQLRKLDRSGNLLEGVNFPCPVPESEVPAAETSKLFGPQGFLRASSSVSRDHTRSSSDGQEVYYRHDR</sequence>
<dbReference type="InterPro" id="IPR008979">
    <property type="entry name" value="Galactose-bd-like_sf"/>
</dbReference>
<name>A0A9W6DUR7_9EURO</name>
<feature type="domain" description="Xaa-Pro dipeptidyl-peptidase C-terminal" evidence="2">
    <location>
        <begin position="5"/>
        <end position="44"/>
    </location>
</feature>
<dbReference type="InterPro" id="IPR013736">
    <property type="entry name" value="Xaa-Pro_dipept_C"/>
</dbReference>